<name>A0ABP9X8Z6_9CHLR</name>
<comment type="caution">
    <text evidence="1">The sequence shown here is derived from an EMBL/GenBank/DDBJ whole genome shotgun (WGS) entry which is preliminary data.</text>
</comment>
<evidence type="ECO:0000313" key="1">
    <source>
        <dbReference type="EMBL" id="GAA5531313.1"/>
    </source>
</evidence>
<organism evidence="1 2">
    <name type="scientific">Herpetosiphon gulosus</name>
    <dbReference type="NCBI Taxonomy" id="1973496"/>
    <lineage>
        <taxon>Bacteria</taxon>
        <taxon>Bacillati</taxon>
        <taxon>Chloroflexota</taxon>
        <taxon>Chloroflexia</taxon>
        <taxon>Herpetosiphonales</taxon>
        <taxon>Herpetosiphonaceae</taxon>
        <taxon>Herpetosiphon</taxon>
    </lineage>
</organism>
<evidence type="ECO:0000313" key="2">
    <source>
        <dbReference type="Proteomes" id="UP001428290"/>
    </source>
</evidence>
<proteinExistence type="predicted"/>
<dbReference type="Proteomes" id="UP001428290">
    <property type="component" value="Unassembled WGS sequence"/>
</dbReference>
<protein>
    <submittedName>
        <fullName evidence="1">Uncharacterized protein</fullName>
    </submittedName>
</protein>
<reference evidence="1 2" key="1">
    <citation type="submission" date="2024-02" db="EMBL/GenBank/DDBJ databases">
        <title>Herpetosiphon gulosus NBRC 112829.</title>
        <authorList>
            <person name="Ichikawa N."/>
            <person name="Katano-Makiyama Y."/>
            <person name="Hidaka K."/>
        </authorList>
    </citation>
    <scope>NUCLEOTIDE SEQUENCE [LARGE SCALE GENOMIC DNA]</scope>
    <source>
        <strain evidence="1 2">NBRC 112829</strain>
    </source>
</reference>
<dbReference type="EMBL" id="BAABRU010000043">
    <property type="protein sequence ID" value="GAA5531313.1"/>
    <property type="molecule type" value="Genomic_DNA"/>
</dbReference>
<keyword evidence="2" id="KW-1185">Reference proteome</keyword>
<gene>
    <name evidence="1" type="ORF">Hgul01_05138</name>
</gene>
<sequence>MIIGRLRRHQIRKLRIVIRALDIQIIGGIVHHPKGIGVDRLAIGIIDIAGLAEFIGSGPQLGPYIVKRRRDFQALNARGHHAGLEIAHGFVTIVGRGGQGALALLRFRPRRTATLIFGSLIGRFRMIFLEINIAKTIAAHPLNGL</sequence>
<accession>A0ABP9X8Z6</accession>